<dbReference type="EMBL" id="JBHSRD010000008">
    <property type="protein sequence ID" value="MFC6009163.1"/>
    <property type="molecule type" value="Genomic_DNA"/>
</dbReference>
<comment type="caution">
    <text evidence="3">The sequence shown here is derived from an EMBL/GenBank/DDBJ whole genome shotgun (WGS) entry which is preliminary data.</text>
</comment>
<evidence type="ECO:0000256" key="2">
    <source>
        <dbReference type="SAM" id="Phobius"/>
    </source>
</evidence>
<evidence type="ECO:0000313" key="4">
    <source>
        <dbReference type="Proteomes" id="UP001596189"/>
    </source>
</evidence>
<organism evidence="3 4">
    <name type="scientific">Angustibacter luteus</name>
    <dbReference type="NCBI Taxonomy" id="658456"/>
    <lineage>
        <taxon>Bacteria</taxon>
        <taxon>Bacillati</taxon>
        <taxon>Actinomycetota</taxon>
        <taxon>Actinomycetes</taxon>
        <taxon>Kineosporiales</taxon>
        <taxon>Kineosporiaceae</taxon>
    </lineage>
</organism>
<keyword evidence="4" id="KW-1185">Reference proteome</keyword>
<name>A0ABW1JKC2_9ACTN</name>
<reference evidence="4" key="1">
    <citation type="journal article" date="2019" name="Int. J. Syst. Evol. Microbiol.">
        <title>The Global Catalogue of Microorganisms (GCM) 10K type strain sequencing project: providing services to taxonomists for standard genome sequencing and annotation.</title>
        <authorList>
            <consortium name="The Broad Institute Genomics Platform"/>
            <consortium name="The Broad Institute Genome Sequencing Center for Infectious Disease"/>
            <person name="Wu L."/>
            <person name="Ma J."/>
        </authorList>
    </citation>
    <scope>NUCLEOTIDE SEQUENCE [LARGE SCALE GENOMIC DNA]</scope>
    <source>
        <strain evidence="4">KACC 14249</strain>
    </source>
</reference>
<evidence type="ECO:0008006" key="5">
    <source>
        <dbReference type="Google" id="ProtNLM"/>
    </source>
</evidence>
<protein>
    <recommendedName>
        <fullName evidence="5">Secreted protein</fullName>
    </recommendedName>
</protein>
<dbReference type="RefSeq" id="WP_345717689.1">
    <property type="nucleotide sequence ID" value="NZ_BAABFP010000007.1"/>
</dbReference>
<proteinExistence type="predicted"/>
<keyword evidence="2" id="KW-0472">Membrane</keyword>
<evidence type="ECO:0000313" key="3">
    <source>
        <dbReference type="EMBL" id="MFC6009163.1"/>
    </source>
</evidence>
<feature type="transmembrane region" description="Helical" evidence="2">
    <location>
        <begin position="15"/>
        <end position="38"/>
    </location>
</feature>
<evidence type="ECO:0000256" key="1">
    <source>
        <dbReference type="SAM" id="MobiDB-lite"/>
    </source>
</evidence>
<feature type="region of interest" description="Disordered" evidence="1">
    <location>
        <begin position="48"/>
        <end position="87"/>
    </location>
</feature>
<keyword evidence="2" id="KW-0812">Transmembrane</keyword>
<dbReference type="Proteomes" id="UP001596189">
    <property type="component" value="Unassembled WGS sequence"/>
</dbReference>
<gene>
    <name evidence="3" type="ORF">ACFQDO_18670</name>
</gene>
<sequence>MTPAEYAQLDHLRVVFGWLAAGFLVSSVAAFVYAGVCWRRQYSQPGARHAARRNERSAEPGDPLPEIDSSCYPPGAKPLPPTTSRPRTARHDWAQVTDAPLPVQVAFARLMQAAGTGSTKATARAWDRLLFQGLVDEEIVVVCLELAERAREAWGYQAGSHARPFISLQNGRKADDPDAAVADSPTGKGALAAMRVIAAHTNDCDDMARAIVAAIIDADESLSSPVQYAFFAALAQLATGHESTVVGGS</sequence>
<keyword evidence="2" id="KW-1133">Transmembrane helix</keyword>
<accession>A0ABW1JKC2</accession>